<dbReference type="InterPro" id="IPR014729">
    <property type="entry name" value="Rossmann-like_a/b/a_fold"/>
</dbReference>
<keyword evidence="3 8" id="KW-0436">Ligase</keyword>
<dbReference type="AlphaFoldDB" id="A0A133ZUU2"/>
<dbReference type="SUPFAM" id="SSF82829">
    <property type="entry name" value="MesJ substrate recognition domain-like"/>
    <property type="match status" value="1"/>
</dbReference>
<comment type="catalytic activity">
    <reaction evidence="7 8">
        <text>cytidine(34) in tRNA(Ile2) + L-lysine + ATP = lysidine(34) in tRNA(Ile2) + AMP + diphosphate + H(+)</text>
        <dbReference type="Rhea" id="RHEA:43744"/>
        <dbReference type="Rhea" id="RHEA-COMP:10625"/>
        <dbReference type="Rhea" id="RHEA-COMP:10670"/>
        <dbReference type="ChEBI" id="CHEBI:15378"/>
        <dbReference type="ChEBI" id="CHEBI:30616"/>
        <dbReference type="ChEBI" id="CHEBI:32551"/>
        <dbReference type="ChEBI" id="CHEBI:33019"/>
        <dbReference type="ChEBI" id="CHEBI:82748"/>
        <dbReference type="ChEBI" id="CHEBI:83665"/>
        <dbReference type="ChEBI" id="CHEBI:456215"/>
        <dbReference type="EC" id="6.3.4.19"/>
    </reaction>
</comment>
<dbReference type="InterPro" id="IPR012796">
    <property type="entry name" value="Lysidine-tRNA-synth_C"/>
</dbReference>
<dbReference type="GO" id="GO:0006400">
    <property type="term" value="P:tRNA modification"/>
    <property type="evidence" value="ECO:0007669"/>
    <property type="project" value="UniProtKB-UniRule"/>
</dbReference>
<organism evidence="10 11">
    <name type="scientific">Lachnoanaerobaculum saburreum</name>
    <dbReference type="NCBI Taxonomy" id="467210"/>
    <lineage>
        <taxon>Bacteria</taxon>
        <taxon>Bacillati</taxon>
        <taxon>Bacillota</taxon>
        <taxon>Clostridia</taxon>
        <taxon>Lachnospirales</taxon>
        <taxon>Lachnospiraceae</taxon>
        <taxon>Lachnoanaerobaculum</taxon>
    </lineage>
</organism>
<dbReference type="InterPro" id="IPR012795">
    <property type="entry name" value="tRNA_Ile_lys_synt_N"/>
</dbReference>
<dbReference type="EMBL" id="LSDA01000037">
    <property type="protein sequence ID" value="KXB59212.1"/>
    <property type="molecule type" value="Genomic_DNA"/>
</dbReference>
<comment type="subcellular location">
    <subcellularLocation>
        <location evidence="1 8">Cytoplasm</location>
    </subcellularLocation>
</comment>
<evidence type="ECO:0000256" key="7">
    <source>
        <dbReference type="ARBA" id="ARBA00048539"/>
    </source>
</evidence>
<dbReference type="Pfam" id="PF01171">
    <property type="entry name" value="ATP_bind_3"/>
    <property type="match status" value="1"/>
</dbReference>
<evidence type="ECO:0000256" key="2">
    <source>
        <dbReference type="ARBA" id="ARBA00022490"/>
    </source>
</evidence>
<evidence type="ECO:0000259" key="9">
    <source>
        <dbReference type="Pfam" id="PF01171"/>
    </source>
</evidence>
<evidence type="ECO:0000256" key="4">
    <source>
        <dbReference type="ARBA" id="ARBA00022694"/>
    </source>
</evidence>
<feature type="binding site" evidence="8">
    <location>
        <begin position="28"/>
        <end position="33"/>
    </location>
    <ligand>
        <name>ATP</name>
        <dbReference type="ChEBI" id="CHEBI:30616"/>
    </ligand>
</feature>
<keyword evidence="11" id="KW-1185">Reference proteome</keyword>
<reference evidence="11" key="1">
    <citation type="submission" date="2016-01" db="EMBL/GenBank/DDBJ databases">
        <authorList>
            <person name="Mitreva M."/>
            <person name="Pepin K.H."/>
            <person name="Mihindukulasuriya K.A."/>
            <person name="Fulton R."/>
            <person name="Fronick C."/>
            <person name="O'Laughlin M."/>
            <person name="Miner T."/>
            <person name="Herter B."/>
            <person name="Rosa B.A."/>
            <person name="Cordes M."/>
            <person name="Tomlinson C."/>
            <person name="Wollam A."/>
            <person name="Palsikar V.B."/>
            <person name="Mardis E.R."/>
            <person name="Wilson R.K."/>
        </authorList>
    </citation>
    <scope>NUCLEOTIDE SEQUENCE [LARGE SCALE GENOMIC DNA]</scope>
    <source>
        <strain evidence="11">DNF00896</strain>
    </source>
</reference>
<dbReference type="EC" id="6.3.4.19" evidence="8"/>
<dbReference type="NCBIfam" id="TIGR02432">
    <property type="entry name" value="lysidine_TilS_N"/>
    <property type="match status" value="1"/>
</dbReference>
<evidence type="ECO:0000256" key="5">
    <source>
        <dbReference type="ARBA" id="ARBA00022741"/>
    </source>
</evidence>
<dbReference type="CDD" id="cd01992">
    <property type="entry name" value="TilS_N"/>
    <property type="match status" value="1"/>
</dbReference>
<name>A0A133ZUU2_9FIRM</name>
<evidence type="ECO:0000313" key="11">
    <source>
        <dbReference type="Proteomes" id="UP000070394"/>
    </source>
</evidence>
<evidence type="ECO:0000256" key="6">
    <source>
        <dbReference type="ARBA" id="ARBA00022840"/>
    </source>
</evidence>
<dbReference type="OrthoDB" id="9807403at2"/>
<dbReference type="RefSeq" id="WP_060930894.1">
    <property type="nucleotide sequence ID" value="NZ_KQ959797.1"/>
</dbReference>
<dbReference type="GO" id="GO:0032267">
    <property type="term" value="F:tRNA(Ile)-lysidine synthase activity"/>
    <property type="evidence" value="ECO:0007669"/>
    <property type="project" value="UniProtKB-EC"/>
</dbReference>
<dbReference type="Proteomes" id="UP000070394">
    <property type="component" value="Unassembled WGS sequence"/>
</dbReference>
<evidence type="ECO:0000256" key="3">
    <source>
        <dbReference type="ARBA" id="ARBA00022598"/>
    </source>
</evidence>
<dbReference type="HAMAP" id="MF_01161">
    <property type="entry name" value="tRNA_Ile_lys_synt"/>
    <property type="match status" value="1"/>
</dbReference>
<accession>A0A133ZUU2</accession>
<dbReference type="GO" id="GO:0005524">
    <property type="term" value="F:ATP binding"/>
    <property type="evidence" value="ECO:0007669"/>
    <property type="project" value="UniProtKB-UniRule"/>
</dbReference>
<dbReference type="InterPro" id="IPR011063">
    <property type="entry name" value="TilS/TtcA_N"/>
</dbReference>
<comment type="similarity">
    <text evidence="8">Belongs to the tRNA(Ile)-lysidine synthase family.</text>
</comment>
<keyword evidence="5 8" id="KW-0547">Nucleotide-binding</keyword>
<gene>
    <name evidence="8" type="primary">tilS</name>
    <name evidence="10" type="ORF">HMPREF1866_01028</name>
</gene>
<comment type="domain">
    <text evidence="8">The N-terminal region contains the highly conserved SGGXDS motif, predicted to be a P-loop motif involved in ATP binding.</text>
</comment>
<feature type="domain" description="tRNA(Ile)-lysidine/2-thiocytidine synthase N-terminal" evidence="9">
    <location>
        <begin position="23"/>
        <end position="211"/>
    </location>
</feature>
<evidence type="ECO:0000313" key="10">
    <source>
        <dbReference type="EMBL" id="KXB59212.1"/>
    </source>
</evidence>
<sequence length="502" mass="57570">MLNIDILSRFIENNKLIEKEDRVILGVSGGADSVCLLHTLCKLQKALEIRLFVVHINHGIRGKEASRDENYVKELCKKLGVEFFSFHYNIPKMAALLKISEEEAGRKARYEAFENIATDISKTEGVDISKVKIAVAHNKNDNAETMLHNLSRGSGISGLKGILAKNGRIIRPLLIFTRAEIEEYLNENKIEYMTDSTNLENEYTRNVLRNEVFPILTKYVNSNVVNNFYKTSTVAAEADEYFEDSAKKFCEQNLKAEGNKGYTLKRNELIKHPHILGTYIIRYALKELLREKKLGIKDIGMVHIEDVWQLAHGENGKKLDLKYDIKVYNDYKYLRFVQGEDEKESKSGFPEIRYSVFSDFSMKDIPGDGNIKWLDFDKVLRDIVKYTGESLCINSVVSKDNNLKFIEKNIAVRVYMSGDFIQIKSGKKAIKKLFTDEKIPASIRKEHIVLAIGSCVVWIFKENKSPDDTVGLDRISELYKVDLYTNKVLKIEVLGDKYERES</sequence>
<proteinExistence type="inferred from homology"/>
<dbReference type="SUPFAM" id="SSF52402">
    <property type="entry name" value="Adenine nucleotide alpha hydrolases-like"/>
    <property type="match status" value="1"/>
</dbReference>
<dbReference type="PANTHER" id="PTHR43033:SF1">
    <property type="entry name" value="TRNA(ILE)-LYSIDINE SYNTHASE-RELATED"/>
    <property type="match status" value="1"/>
</dbReference>
<dbReference type="NCBIfam" id="TIGR02433">
    <property type="entry name" value="lysidine_TilS_C"/>
    <property type="match status" value="1"/>
</dbReference>
<dbReference type="SUPFAM" id="SSF56037">
    <property type="entry name" value="PheT/TilS domain"/>
    <property type="match status" value="1"/>
</dbReference>
<dbReference type="Gene3D" id="3.40.50.620">
    <property type="entry name" value="HUPs"/>
    <property type="match status" value="1"/>
</dbReference>
<comment type="function">
    <text evidence="8">Ligates lysine onto the cytidine present at position 34 of the AUA codon-specific tRNA(Ile) that contains the anticodon CAU, in an ATP-dependent manner. Cytidine is converted to lysidine, thus changing the amino acid specificity of the tRNA from methionine to isoleucine.</text>
</comment>
<dbReference type="Gene3D" id="1.20.59.20">
    <property type="match status" value="1"/>
</dbReference>
<comment type="caution">
    <text evidence="10">The sequence shown here is derived from an EMBL/GenBank/DDBJ whole genome shotgun (WGS) entry which is preliminary data.</text>
</comment>
<dbReference type="InterPro" id="IPR012094">
    <property type="entry name" value="tRNA_Ile_lys_synt"/>
</dbReference>
<protein>
    <recommendedName>
        <fullName evidence="8">tRNA(Ile)-lysidine synthase</fullName>
        <ecNumber evidence="8">6.3.4.19</ecNumber>
    </recommendedName>
    <alternativeName>
        <fullName evidence="8">tRNA(Ile)-2-lysyl-cytidine synthase</fullName>
    </alternativeName>
    <alternativeName>
        <fullName evidence="8">tRNA(Ile)-lysidine synthetase</fullName>
    </alternativeName>
</protein>
<dbReference type="PATRIC" id="fig|467210.3.peg.1017"/>
<dbReference type="GO" id="GO:0005737">
    <property type="term" value="C:cytoplasm"/>
    <property type="evidence" value="ECO:0007669"/>
    <property type="project" value="UniProtKB-SubCell"/>
</dbReference>
<keyword evidence="2 8" id="KW-0963">Cytoplasm</keyword>
<evidence type="ECO:0000256" key="1">
    <source>
        <dbReference type="ARBA" id="ARBA00004496"/>
    </source>
</evidence>
<keyword evidence="4 8" id="KW-0819">tRNA processing</keyword>
<dbReference type="PANTHER" id="PTHR43033">
    <property type="entry name" value="TRNA(ILE)-LYSIDINE SYNTHASE-RELATED"/>
    <property type="match status" value="1"/>
</dbReference>
<evidence type="ECO:0000256" key="8">
    <source>
        <dbReference type="HAMAP-Rule" id="MF_01161"/>
    </source>
</evidence>
<dbReference type="STRING" id="467210.HMPREF1866_01028"/>
<keyword evidence="6 8" id="KW-0067">ATP-binding</keyword>